<dbReference type="EMBL" id="ML170819">
    <property type="protein sequence ID" value="TDL13233.1"/>
    <property type="molecule type" value="Genomic_DNA"/>
</dbReference>
<evidence type="ECO:0000313" key="2">
    <source>
        <dbReference type="Proteomes" id="UP000294933"/>
    </source>
</evidence>
<sequence length="182" mass="20830">MIPPSRSDAPHFQGSALDLVEFLDDYELLATQAQLSADEQCKRLYKYASPKEGALWKLLTERMSQDWTAYRAAIVALYPGATSARQYTNADLRKFVNDHHANTAIRTIDDLGDYHREFLRHAAPLISATRLSDIDRDELYYSGFPPHFQERLYQRLIVAHVDHNEGDTFAMSEVYKVAGHLL</sequence>
<proteinExistence type="predicted"/>
<evidence type="ECO:0000313" key="1">
    <source>
        <dbReference type="EMBL" id="TDL13233.1"/>
    </source>
</evidence>
<keyword evidence="2" id="KW-1185">Reference proteome</keyword>
<dbReference type="VEuPathDB" id="FungiDB:BD410DRAFT_735601"/>
<dbReference type="Proteomes" id="UP000294933">
    <property type="component" value="Unassembled WGS sequence"/>
</dbReference>
<protein>
    <recommendedName>
        <fullName evidence="3">Retrotransposon gag domain-containing protein</fullName>
    </recommendedName>
</protein>
<dbReference type="OrthoDB" id="2682330at2759"/>
<reference evidence="1 2" key="1">
    <citation type="submission" date="2018-06" db="EMBL/GenBank/DDBJ databases">
        <title>A transcriptomic atlas of mushroom development highlights an independent origin of complex multicellularity.</title>
        <authorList>
            <consortium name="DOE Joint Genome Institute"/>
            <person name="Krizsan K."/>
            <person name="Almasi E."/>
            <person name="Merenyi Z."/>
            <person name="Sahu N."/>
            <person name="Viragh M."/>
            <person name="Koszo T."/>
            <person name="Mondo S."/>
            <person name="Kiss B."/>
            <person name="Balint B."/>
            <person name="Kues U."/>
            <person name="Barry K."/>
            <person name="Hegedus J.C."/>
            <person name="Henrissat B."/>
            <person name="Johnson J."/>
            <person name="Lipzen A."/>
            <person name="Ohm R."/>
            <person name="Nagy I."/>
            <person name="Pangilinan J."/>
            <person name="Yan J."/>
            <person name="Xiong Y."/>
            <person name="Grigoriev I.V."/>
            <person name="Hibbett D.S."/>
            <person name="Nagy L.G."/>
        </authorList>
    </citation>
    <scope>NUCLEOTIDE SEQUENCE [LARGE SCALE GENOMIC DNA]</scope>
    <source>
        <strain evidence="1 2">SZMC22713</strain>
    </source>
</reference>
<organism evidence="1 2">
    <name type="scientific">Rickenella mellea</name>
    <dbReference type="NCBI Taxonomy" id="50990"/>
    <lineage>
        <taxon>Eukaryota</taxon>
        <taxon>Fungi</taxon>
        <taxon>Dikarya</taxon>
        <taxon>Basidiomycota</taxon>
        <taxon>Agaricomycotina</taxon>
        <taxon>Agaricomycetes</taxon>
        <taxon>Hymenochaetales</taxon>
        <taxon>Rickenellaceae</taxon>
        <taxon>Rickenella</taxon>
    </lineage>
</organism>
<evidence type="ECO:0008006" key="3">
    <source>
        <dbReference type="Google" id="ProtNLM"/>
    </source>
</evidence>
<feature type="non-terminal residue" evidence="1">
    <location>
        <position position="182"/>
    </location>
</feature>
<name>A0A4Y7PDA2_9AGAM</name>
<dbReference type="AlphaFoldDB" id="A0A4Y7PDA2"/>
<accession>A0A4Y7PDA2</accession>
<gene>
    <name evidence="1" type="ORF">BD410DRAFT_735601</name>
</gene>